<feature type="region of interest" description="Disordered" evidence="2">
    <location>
        <begin position="1091"/>
        <end position="1125"/>
    </location>
</feature>
<dbReference type="Proteomes" id="UP001190700">
    <property type="component" value="Unassembled WGS sequence"/>
</dbReference>
<dbReference type="PANTHER" id="PTHR10877:SF183">
    <property type="entry name" value="AT14535P-RELATED"/>
    <property type="match status" value="1"/>
</dbReference>
<feature type="transmembrane region" description="Helical" evidence="3">
    <location>
        <begin position="1527"/>
        <end position="1547"/>
    </location>
</feature>
<accession>A0AAE0BH52</accession>
<feature type="transmembrane region" description="Helical" evidence="3">
    <location>
        <begin position="1559"/>
        <end position="1577"/>
    </location>
</feature>
<dbReference type="Pfam" id="PF16403">
    <property type="entry name" value="Bact_surface_Ig-like"/>
    <property type="match status" value="2"/>
</dbReference>
<reference evidence="5 6" key="1">
    <citation type="journal article" date="2015" name="Genome Biol. Evol.">
        <title>Comparative Genomics of a Bacterivorous Green Alga Reveals Evolutionary Causalities and Consequences of Phago-Mixotrophic Mode of Nutrition.</title>
        <authorList>
            <person name="Burns J.A."/>
            <person name="Paasch A."/>
            <person name="Narechania A."/>
            <person name="Kim E."/>
        </authorList>
    </citation>
    <scope>NUCLEOTIDE SEQUENCE [LARGE SCALE GENOMIC DNA]</scope>
    <source>
        <strain evidence="5 6">PLY_AMNH</strain>
    </source>
</reference>
<proteinExistence type="predicted"/>
<dbReference type="PANTHER" id="PTHR10877">
    <property type="entry name" value="POLYCYSTIN FAMILY MEMBER"/>
    <property type="match status" value="1"/>
</dbReference>
<evidence type="ECO:0000313" key="5">
    <source>
        <dbReference type="EMBL" id="KAK3235730.1"/>
    </source>
</evidence>
<protein>
    <recommendedName>
        <fullName evidence="4">Pesticidal crystal protein Cry22Aa Ig-like domain-containing protein</fullName>
    </recommendedName>
</protein>
<dbReference type="InterPro" id="IPR032179">
    <property type="entry name" value="Cry22Aa_Ig-like"/>
</dbReference>
<sequence length="1883" mass="201824">MLTVAALEYEEEIPEYEALPPDDTPPTISLRGPQQMQIEQRSSFTDPGAEASDKVDGDVAVTVTGLAEVDTSRVTTSPFMLYYDASDAAGNIAERVTREVHVASPCDAPATLCEEFAEELVCSSCEVEEGADEAVCLCLTPIADDDATSTVAEYVPPEDTIPPTLTFHGDGTLATTEDGITLMIHHVALGSLFHVPGVTAWDAEDGNLTNAVSSYGSSSVSTDTVTPPDAPYVITYNVQDSAGNAASELRRRVYVENPCSTGETPTCEADACTQDGGLCLEVAAAAEDAADMESEADEPPTIALLGPAAITVGMGAGYGKCFEGATLYAVCDRGATAAHPVDGNLDDQVLACSPDGTSYKYVNKGVEACKVDTGTPGVYSVVYEVYSSRGVVARVQRNVTVEITCSTGESPCASRVTCSEGGACLEDLEEGVRESRQDVVDEPPSLWLVNTTLLPVYLSLKQHSAYAACAPGQSPKEDSLCELGAEADDAEGGNLTARVLSCPPESCLDTGCPGHEFATKGIDGCLDLGAEPGSVLELLFVVFDDALPANMATTRRIITVAPPCETGYELCSDGVCSGVACEQRMRLLSDSTPDSTPPVLILLGAATLRLIYGQPRADLYLSPCASSAVESGCYATAVDDTDGDVSIWITVAQVTEEGDHGCSHEQIPSAVCYPGVYTYRYTVADGAGNEAVQEVCVELVEQLDVSAAVRIASSAVSQADAAIAADRLLNHTTAENTAFREAIAAMLNDGSSSSLPTAAADVTITAVQWEEDESVSGAAYELVNFTVAAVAAEADAVGSGRRMRRSLTETAPAPLAASPSAVEARGAEVASLIESGATSAEGSPAAMGGYLQAAAAEQNVELSSGVAGLSGNITAAAVSEPVDLAAAAQQDLLTRLEGIAASSAGSTEVLVEMGEELREGDGGEADTQQHLDLWASLYEKESTNVQALMDSMEQALENQEKLAEMAGLQEASMQAMISANEAALQGGGVTTSKIGQIRKKQMEEAPECRHAVGYRGKGEWGMGARGVAAQGVFSDDTTIAPSSDALTSDAPEWDPPAPASPPSDCYQVDALRFHINVTELLLNFSSNTTSASSAESASSSSGGGGRRLASPSYATRSPPSKEADPVLDLATERSAARRLLARKSGGGVRLVGGSVTAADGAADGASLSVTPLSRLESYWLNSGLATSGIVPTVSFRNTVIYGVKLNLRRKKPGRCFDRFPSLRGVCFSGLDSEPYGMDATFNYRSHLFAPEFLDQQAAHYNLSTHSTWDPAIRETVVHPFDPLLQDTVQIFFNASLGALRGCDWLADYRGEKVGDDWGAGIRIQELTSFLSESNFVTSEASTMHVEVLVWNANVHHYVYIKVTIERDPGGFYTVTYDTIPIDEGFYDVFWGRPYIAAAIACMGLFTANVTIRDLRRIRRTLRAMGRTFNWMDTLHCFFLTGAAWTLTLPMVFALYIVNTMHFRSSFTMKAFGNIYDDPLAVANPFLLSQTGGGAGAEVWGGADDTTALEAYSAMMSSVEVNSFLMELFWVLSSVSILALLGRLMASAKFHPRLGRVTRALWGVLLELLHLLFLLAWISGAYTAAGHLIYGDQCTEYASLSESFNSIFLGIFGGNLPSGSCNPLQIHSISFDQWVVHVVLFKFSYVLLMLWTLLNFTIAILVTPRAERRFILKMKRAGKLVVSMESNFFQLVVDVIAQAVRSRAKGWPSKAHLLATLRRGTREEHWRRPVSQLAAESALNVLNSATNIGLADLVNRLRPSASKMVHAAGRALSSEDLADLIARLNHREDASIYELMYPPIYDLRERKLQCTEKHMAEQFACSICAAIHHHKVLCNPKDQMRRDEARKKRNDLRKHWMVMMRVVTFYQEGQKAKLVERFRRLQNY</sequence>
<keyword evidence="6" id="KW-1185">Reference proteome</keyword>
<feature type="coiled-coil region" evidence="1">
    <location>
        <begin position="938"/>
        <end position="969"/>
    </location>
</feature>
<evidence type="ECO:0000259" key="4">
    <source>
        <dbReference type="Pfam" id="PF16403"/>
    </source>
</evidence>
<name>A0AAE0BH52_9CHLO</name>
<organism evidence="5 6">
    <name type="scientific">Cymbomonas tetramitiformis</name>
    <dbReference type="NCBI Taxonomy" id="36881"/>
    <lineage>
        <taxon>Eukaryota</taxon>
        <taxon>Viridiplantae</taxon>
        <taxon>Chlorophyta</taxon>
        <taxon>Pyramimonadophyceae</taxon>
        <taxon>Pyramimonadales</taxon>
        <taxon>Pyramimonadaceae</taxon>
        <taxon>Cymbomonas</taxon>
    </lineage>
</organism>
<dbReference type="InterPro" id="IPR013783">
    <property type="entry name" value="Ig-like_fold"/>
</dbReference>
<feature type="compositionally biased region" description="Polar residues" evidence="2">
    <location>
        <begin position="32"/>
        <end position="45"/>
    </location>
</feature>
<dbReference type="Gene3D" id="2.60.40.10">
    <property type="entry name" value="Immunoglobulins"/>
    <property type="match status" value="3"/>
</dbReference>
<feature type="region of interest" description="Disordered" evidence="2">
    <location>
        <begin position="1038"/>
        <end position="1065"/>
    </location>
</feature>
<feature type="domain" description="Pesticidal crystal protein Cry22Aa Ig-like" evidence="4">
    <location>
        <begin position="187"/>
        <end position="255"/>
    </location>
</feature>
<evidence type="ECO:0000313" key="6">
    <source>
        <dbReference type="Proteomes" id="UP001190700"/>
    </source>
</evidence>
<evidence type="ECO:0000256" key="2">
    <source>
        <dbReference type="SAM" id="MobiDB-lite"/>
    </source>
</evidence>
<evidence type="ECO:0000256" key="3">
    <source>
        <dbReference type="SAM" id="Phobius"/>
    </source>
</evidence>
<keyword evidence="3" id="KW-0472">Membrane</keyword>
<keyword evidence="3" id="KW-0812">Transmembrane</keyword>
<dbReference type="EMBL" id="LGRX02035230">
    <property type="protein sequence ID" value="KAK3235730.1"/>
    <property type="molecule type" value="Genomic_DNA"/>
</dbReference>
<feature type="transmembrane region" description="Helical" evidence="3">
    <location>
        <begin position="1394"/>
        <end position="1414"/>
    </location>
</feature>
<feature type="transmembrane region" description="Helical" evidence="3">
    <location>
        <begin position="1434"/>
        <end position="1457"/>
    </location>
</feature>
<comment type="caution">
    <text evidence="5">The sequence shown here is derived from an EMBL/GenBank/DDBJ whole genome shotgun (WGS) entry which is preliminary data.</text>
</comment>
<feature type="transmembrane region" description="Helical" evidence="3">
    <location>
        <begin position="1642"/>
        <end position="1665"/>
    </location>
</feature>
<feature type="region of interest" description="Disordered" evidence="2">
    <location>
        <begin position="17"/>
        <end position="53"/>
    </location>
</feature>
<gene>
    <name evidence="5" type="ORF">CYMTET_54090</name>
</gene>
<keyword evidence="1" id="KW-0175">Coiled coil</keyword>
<feature type="domain" description="Pesticidal crystal protein Cry22Aa Ig-like" evidence="4">
    <location>
        <begin position="28"/>
        <end position="102"/>
    </location>
</feature>
<feature type="compositionally biased region" description="Low complexity" evidence="2">
    <location>
        <begin position="1091"/>
        <end position="1100"/>
    </location>
</feature>
<dbReference type="InterPro" id="IPR051223">
    <property type="entry name" value="Polycystin"/>
</dbReference>
<keyword evidence="3" id="KW-1133">Transmembrane helix</keyword>
<evidence type="ECO:0000256" key="1">
    <source>
        <dbReference type="SAM" id="Coils"/>
    </source>
</evidence>